<organism evidence="2 3">
    <name type="scientific">Thermomonospora cellulosilytica</name>
    <dbReference type="NCBI Taxonomy" id="1411118"/>
    <lineage>
        <taxon>Bacteria</taxon>
        <taxon>Bacillati</taxon>
        <taxon>Actinomycetota</taxon>
        <taxon>Actinomycetes</taxon>
        <taxon>Streptosporangiales</taxon>
        <taxon>Thermomonosporaceae</taxon>
        <taxon>Thermomonospora</taxon>
    </lineage>
</organism>
<dbReference type="RefSeq" id="WP_220500256.1">
    <property type="nucleotide sequence ID" value="NZ_JACJII010000001.1"/>
</dbReference>
<evidence type="ECO:0000313" key="3">
    <source>
        <dbReference type="Proteomes" id="UP000539313"/>
    </source>
</evidence>
<protein>
    <submittedName>
        <fullName evidence="2">Lrp/AsnC family leucine-responsive transcriptional regulator</fullName>
    </submittedName>
</protein>
<dbReference type="SUPFAM" id="SSF54909">
    <property type="entry name" value="Dimeric alpha+beta barrel"/>
    <property type="match status" value="1"/>
</dbReference>
<dbReference type="EMBL" id="JACJII010000001">
    <property type="protein sequence ID" value="MBA9005583.1"/>
    <property type="molecule type" value="Genomic_DNA"/>
</dbReference>
<dbReference type="InterPro" id="IPR019887">
    <property type="entry name" value="Tscrpt_reg_AsnC/Lrp_C"/>
</dbReference>
<dbReference type="Pfam" id="PF01037">
    <property type="entry name" value="AsnC_trans_reg"/>
    <property type="match status" value="1"/>
</dbReference>
<evidence type="ECO:0000259" key="1">
    <source>
        <dbReference type="Pfam" id="PF01037"/>
    </source>
</evidence>
<dbReference type="InterPro" id="IPR011008">
    <property type="entry name" value="Dimeric_a/b-barrel"/>
</dbReference>
<comment type="caution">
    <text evidence="2">The sequence shown here is derived from an EMBL/GenBank/DDBJ whole genome shotgun (WGS) entry which is preliminary data.</text>
</comment>
<sequence length="107" mass="11539">MRAQIAVVDPAAAGRPLTMIVTVEIDRRGPQDPAALDRWLAAEPAVQQAWQVAGDADYTLVATARDAAGYRAFLRRLVAENPAVVRCRSGMVLETVKRGLAVPVEDD</sequence>
<dbReference type="PANTHER" id="PTHR30154:SF34">
    <property type="entry name" value="TRANSCRIPTIONAL REGULATOR AZLB"/>
    <property type="match status" value="1"/>
</dbReference>
<keyword evidence="3" id="KW-1185">Reference proteome</keyword>
<dbReference type="GO" id="GO:0043565">
    <property type="term" value="F:sequence-specific DNA binding"/>
    <property type="evidence" value="ECO:0007669"/>
    <property type="project" value="TreeGrafter"/>
</dbReference>
<dbReference type="PANTHER" id="PTHR30154">
    <property type="entry name" value="LEUCINE-RESPONSIVE REGULATORY PROTEIN"/>
    <property type="match status" value="1"/>
</dbReference>
<dbReference type="Gene3D" id="3.30.70.920">
    <property type="match status" value="1"/>
</dbReference>
<gene>
    <name evidence="2" type="ORF">HNR21_004465</name>
</gene>
<evidence type="ECO:0000313" key="2">
    <source>
        <dbReference type="EMBL" id="MBA9005583.1"/>
    </source>
</evidence>
<reference evidence="2 3" key="1">
    <citation type="submission" date="2020-08" db="EMBL/GenBank/DDBJ databases">
        <title>Sequencing the genomes of 1000 actinobacteria strains.</title>
        <authorList>
            <person name="Klenk H.-P."/>
        </authorList>
    </citation>
    <scope>NUCLEOTIDE SEQUENCE [LARGE SCALE GENOMIC DNA]</scope>
    <source>
        <strain evidence="2 3">DSM 45823</strain>
    </source>
</reference>
<dbReference type="Proteomes" id="UP000539313">
    <property type="component" value="Unassembled WGS sequence"/>
</dbReference>
<dbReference type="AlphaFoldDB" id="A0A7W3N143"/>
<name>A0A7W3N143_9ACTN</name>
<proteinExistence type="predicted"/>
<accession>A0A7W3N143</accession>
<dbReference type="GO" id="GO:0043200">
    <property type="term" value="P:response to amino acid"/>
    <property type="evidence" value="ECO:0007669"/>
    <property type="project" value="TreeGrafter"/>
</dbReference>
<feature type="domain" description="Transcription regulator AsnC/Lrp ligand binding" evidence="1">
    <location>
        <begin position="23"/>
        <end position="95"/>
    </location>
</feature>
<dbReference type="GO" id="GO:0005829">
    <property type="term" value="C:cytosol"/>
    <property type="evidence" value="ECO:0007669"/>
    <property type="project" value="TreeGrafter"/>
</dbReference>